<name>A0A6B0UEX8_IXORI</name>
<organism evidence="1">
    <name type="scientific">Ixodes ricinus</name>
    <name type="common">Common tick</name>
    <name type="synonym">Acarus ricinus</name>
    <dbReference type="NCBI Taxonomy" id="34613"/>
    <lineage>
        <taxon>Eukaryota</taxon>
        <taxon>Metazoa</taxon>
        <taxon>Ecdysozoa</taxon>
        <taxon>Arthropoda</taxon>
        <taxon>Chelicerata</taxon>
        <taxon>Arachnida</taxon>
        <taxon>Acari</taxon>
        <taxon>Parasitiformes</taxon>
        <taxon>Ixodida</taxon>
        <taxon>Ixodoidea</taxon>
        <taxon>Ixodidae</taxon>
        <taxon>Ixodinae</taxon>
        <taxon>Ixodes</taxon>
    </lineage>
</organism>
<proteinExistence type="predicted"/>
<accession>A0A6B0UEX8</accession>
<protein>
    <submittedName>
        <fullName evidence="1">Putative secreted protein</fullName>
    </submittedName>
</protein>
<reference evidence="1" key="1">
    <citation type="submission" date="2019-12" db="EMBL/GenBank/DDBJ databases">
        <title>An insight into the sialome of adult female Ixodes ricinus ticks feeding for 6 days.</title>
        <authorList>
            <person name="Perner J."/>
            <person name="Ribeiro J.M.C."/>
        </authorList>
    </citation>
    <scope>NUCLEOTIDE SEQUENCE</scope>
    <source>
        <strain evidence="1">Semi-engorged</strain>
        <tissue evidence="1">Salivary glands</tissue>
    </source>
</reference>
<sequence>MGTRQLPASASIVVVRGPVACVAAFSPGWCWLARPIPAALTHCRDGVFCPGLVDCLNMLEQMARNTILALLGTFPRNVQSHVQVDHSRPGCAHRQFWFHF</sequence>
<dbReference type="AlphaFoldDB" id="A0A6B0UEX8"/>
<evidence type="ECO:0000313" key="1">
    <source>
        <dbReference type="EMBL" id="MXU88147.1"/>
    </source>
</evidence>
<dbReference type="EMBL" id="GIFC01006064">
    <property type="protein sequence ID" value="MXU88147.1"/>
    <property type="molecule type" value="Transcribed_RNA"/>
</dbReference>